<accession>A0A6B9VNE5</accession>
<keyword evidence="1" id="KW-0812">Transmembrane</keyword>
<evidence type="ECO:0000256" key="1">
    <source>
        <dbReference type="SAM" id="Phobius"/>
    </source>
</evidence>
<gene>
    <name evidence="3" type="primary">ycf47</name>
</gene>
<name>A0A6B9VNE5_9CHLO</name>
<organism evidence="3">
    <name type="scientific">Trebouxia lynnae</name>
    <dbReference type="NCBI Taxonomy" id="1825957"/>
    <lineage>
        <taxon>Eukaryota</taxon>
        <taxon>Viridiplantae</taxon>
        <taxon>Chlorophyta</taxon>
        <taxon>core chlorophytes</taxon>
        <taxon>Trebouxiophyceae</taxon>
        <taxon>Trebouxiales</taxon>
        <taxon>Trebouxiaceae</taxon>
        <taxon>Trebouxia</taxon>
    </lineage>
</organism>
<sequence length="68" mass="7907">MANFFRLLIASLVLIIIVPQNPTENILLRTLSETGVFPNYSEARKFLDRLLWILIAFFLIITFFTGLF</sequence>
<keyword evidence="3" id="KW-0150">Chloroplast</keyword>
<dbReference type="AlphaFoldDB" id="A0A6B9VNE5"/>
<protein>
    <submittedName>
        <fullName evidence="3">Hypothetical chloroplast RF47</fullName>
    </submittedName>
</protein>
<feature type="transmembrane region" description="Helical" evidence="1">
    <location>
        <begin position="49"/>
        <end position="67"/>
    </location>
</feature>
<geneLocation type="chloroplast" evidence="3"/>
<feature type="chain" id="PRO_5025426585" evidence="2">
    <location>
        <begin position="24"/>
        <end position="68"/>
    </location>
</feature>
<keyword evidence="3" id="KW-0934">Plastid</keyword>
<keyword evidence="1" id="KW-0472">Membrane</keyword>
<dbReference type="EMBL" id="MK643158">
    <property type="protein sequence ID" value="QHO63869.1"/>
    <property type="molecule type" value="Genomic_DNA"/>
</dbReference>
<reference evidence="3" key="1">
    <citation type="journal article" date="2019" name="J. Phycol.">
        <title>The chloroplast genome of the lichen-symbiont microalga Trebouxia sp. Tr9 (Trebouxiophyceae, Chlorophyta) shows short inverted repeats with a single gene and loss of the rps4 gene, which is encoded by the nucleus.</title>
        <authorList>
            <person name="Martinez-Alberola F."/>
            <person name="Barreno E."/>
            <person name="Casano L.M."/>
            <person name="Gasulla F."/>
            <person name="Molins A."/>
            <person name="Moya P."/>
            <person name="Gonzalez-Hourcade M."/>
            <person name="Del Campo E.M."/>
        </authorList>
    </citation>
    <scope>NUCLEOTIDE SEQUENCE</scope>
    <source>
        <strain evidence="3">TR9</strain>
    </source>
</reference>
<keyword evidence="1" id="KW-1133">Transmembrane helix</keyword>
<feature type="signal peptide" evidence="2">
    <location>
        <begin position="1"/>
        <end position="23"/>
    </location>
</feature>
<dbReference type="GeneID" id="43960750"/>
<keyword evidence="2" id="KW-0732">Signal</keyword>
<evidence type="ECO:0000256" key="2">
    <source>
        <dbReference type="SAM" id="SignalP"/>
    </source>
</evidence>
<evidence type="ECO:0000313" key="3">
    <source>
        <dbReference type="EMBL" id="QHO63869.1"/>
    </source>
</evidence>
<dbReference type="RefSeq" id="YP_009725363.1">
    <property type="nucleotide sequence ID" value="NC_045839.1"/>
</dbReference>
<proteinExistence type="predicted"/>